<reference evidence="2 3" key="1">
    <citation type="submission" date="2018-04" db="EMBL/GenBank/DDBJ databases">
        <title>Genomic Encyclopedia of Archaeal and Bacterial Type Strains, Phase II (KMG-II): from individual species to whole genera.</title>
        <authorList>
            <person name="Goeker M."/>
        </authorList>
    </citation>
    <scope>NUCLEOTIDE SEQUENCE [LARGE SCALE GENOMIC DNA]</scope>
    <source>
        <strain evidence="2 3">DSM 26809</strain>
    </source>
</reference>
<dbReference type="RefSeq" id="WP_107828265.1">
    <property type="nucleotide sequence ID" value="NZ_CP160205.1"/>
</dbReference>
<protein>
    <recommendedName>
        <fullName evidence="4">Nucleic acid binding protein</fullName>
    </recommendedName>
</protein>
<dbReference type="OrthoDB" id="1524522at2"/>
<dbReference type="Proteomes" id="UP000244168">
    <property type="component" value="Unassembled WGS sequence"/>
</dbReference>
<organism evidence="2 3">
    <name type="scientific">Mucilaginibacter yixingensis</name>
    <dbReference type="NCBI Taxonomy" id="1295612"/>
    <lineage>
        <taxon>Bacteria</taxon>
        <taxon>Pseudomonadati</taxon>
        <taxon>Bacteroidota</taxon>
        <taxon>Sphingobacteriia</taxon>
        <taxon>Sphingobacteriales</taxon>
        <taxon>Sphingobacteriaceae</taxon>
        <taxon>Mucilaginibacter</taxon>
    </lineage>
</organism>
<keyword evidence="3" id="KW-1185">Reference proteome</keyword>
<keyword evidence="1" id="KW-0732">Signal</keyword>
<proteinExistence type="predicted"/>
<dbReference type="EMBL" id="QAOQ01000003">
    <property type="protein sequence ID" value="PTQ98077.1"/>
    <property type="molecule type" value="Genomic_DNA"/>
</dbReference>
<comment type="caution">
    <text evidence="2">The sequence shown here is derived from an EMBL/GenBank/DDBJ whole genome shotgun (WGS) entry which is preliminary data.</text>
</comment>
<gene>
    <name evidence="2" type="ORF">C8P68_103237</name>
</gene>
<dbReference type="AlphaFoldDB" id="A0A2T5JB36"/>
<accession>A0A2T5JB36</accession>
<feature type="signal peptide" evidence="1">
    <location>
        <begin position="1"/>
        <end position="19"/>
    </location>
</feature>
<feature type="chain" id="PRO_5015505923" description="Nucleic acid binding protein" evidence="1">
    <location>
        <begin position="20"/>
        <end position="121"/>
    </location>
</feature>
<evidence type="ECO:0008006" key="4">
    <source>
        <dbReference type="Google" id="ProtNLM"/>
    </source>
</evidence>
<evidence type="ECO:0000256" key="1">
    <source>
        <dbReference type="SAM" id="SignalP"/>
    </source>
</evidence>
<sequence>MKKLLVSLLIITAGFKAFGQTPPTIAAKDAAKHLNEKVRICDKVYGGKYFSNSGLTLLDVGGNHPNEALTLVIKADDRKKFKTAPEEMFKGKAVCVIGTIIDYKGKPEIEITDAEQLKEAM</sequence>
<evidence type="ECO:0000313" key="2">
    <source>
        <dbReference type="EMBL" id="PTQ98077.1"/>
    </source>
</evidence>
<name>A0A2T5JB36_9SPHI</name>
<evidence type="ECO:0000313" key="3">
    <source>
        <dbReference type="Proteomes" id="UP000244168"/>
    </source>
</evidence>